<dbReference type="InterPro" id="IPR011009">
    <property type="entry name" value="Kinase-like_dom_sf"/>
</dbReference>
<evidence type="ECO:0000259" key="1">
    <source>
        <dbReference type="Pfam" id="PF01636"/>
    </source>
</evidence>
<proteinExistence type="predicted"/>
<sequence length="294" mass="32865">MSQTKPLPAALQRWAEQRIGPVVSVRDASHDWDRSRVWDLKGESGVHHYLKVSPSVKFFTRESRAYRHVVPALGHTRAPHLIDSRAQDLALLLTAVPGTPAKQLGLDAAEWRNVHQQAGALCARLHEAGPLDRGDRVEAEASLNAAADGAEKYLARAGDRLNQEEQQLIRDHAARLRHVGPVPVGYVHGDNQPRNWLWSKHGLALVDFERTRPAARVQDFVILATTQWADHPDREKAFLLSYGRELSDAERQALRCLTALDAVNCLAWGPDNGDAEVTARGRRTLDRLMREDQP</sequence>
<dbReference type="RefSeq" id="WP_153470119.1">
    <property type="nucleotide sequence ID" value="NZ_WBOF01000004.1"/>
</dbReference>
<evidence type="ECO:0000313" key="2">
    <source>
        <dbReference type="EMBL" id="MQS17373.1"/>
    </source>
</evidence>
<dbReference type="Gene3D" id="3.90.1200.10">
    <property type="match status" value="1"/>
</dbReference>
<keyword evidence="3" id="KW-1185">Reference proteome</keyword>
<dbReference type="Proteomes" id="UP000450000">
    <property type="component" value="Unassembled WGS sequence"/>
</dbReference>
<dbReference type="SUPFAM" id="SSF56112">
    <property type="entry name" value="Protein kinase-like (PK-like)"/>
    <property type="match status" value="1"/>
</dbReference>
<name>A0A6N7L5R3_9ACTN</name>
<comment type="caution">
    <text evidence="2">The sequence shown here is derived from an EMBL/GenBank/DDBJ whole genome shotgun (WGS) entry which is preliminary data.</text>
</comment>
<protein>
    <submittedName>
        <fullName evidence="2">Aminoglycoside phosphotransferase family protein</fullName>
    </submittedName>
</protein>
<dbReference type="OrthoDB" id="21342at2"/>
<organism evidence="2 3">
    <name type="scientific">Streptomyces kaniharaensis</name>
    <dbReference type="NCBI Taxonomy" id="212423"/>
    <lineage>
        <taxon>Bacteria</taxon>
        <taxon>Bacillati</taxon>
        <taxon>Actinomycetota</taxon>
        <taxon>Actinomycetes</taxon>
        <taxon>Kitasatosporales</taxon>
        <taxon>Streptomycetaceae</taxon>
        <taxon>Streptomyces</taxon>
    </lineage>
</organism>
<dbReference type="GO" id="GO:0016740">
    <property type="term" value="F:transferase activity"/>
    <property type="evidence" value="ECO:0007669"/>
    <property type="project" value="UniProtKB-KW"/>
</dbReference>
<dbReference type="EMBL" id="WBOF01000004">
    <property type="protein sequence ID" value="MQS17373.1"/>
    <property type="molecule type" value="Genomic_DNA"/>
</dbReference>
<gene>
    <name evidence="2" type="ORF">F7Q99_35630</name>
</gene>
<evidence type="ECO:0000313" key="3">
    <source>
        <dbReference type="Proteomes" id="UP000450000"/>
    </source>
</evidence>
<feature type="domain" description="Aminoglycoside phosphotransferase" evidence="1">
    <location>
        <begin position="26"/>
        <end position="244"/>
    </location>
</feature>
<reference evidence="2 3" key="1">
    <citation type="submission" date="2019-09" db="EMBL/GenBank/DDBJ databases">
        <title>Genome Sequences of Streptomyces kaniharaensis ATCC 21070.</title>
        <authorList>
            <person name="Zhu W."/>
            <person name="De Crecy-Lagard V."/>
            <person name="Richards N.G."/>
        </authorList>
    </citation>
    <scope>NUCLEOTIDE SEQUENCE [LARGE SCALE GENOMIC DNA]</scope>
    <source>
        <strain evidence="2 3">SF-557</strain>
    </source>
</reference>
<dbReference type="AlphaFoldDB" id="A0A6N7L5R3"/>
<dbReference type="Pfam" id="PF01636">
    <property type="entry name" value="APH"/>
    <property type="match status" value="1"/>
</dbReference>
<keyword evidence="2" id="KW-0808">Transferase</keyword>
<dbReference type="InterPro" id="IPR002575">
    <property type="entry name" value="Aminoglycoside_PTrfase"/>
</dbReference>
<accession>A0A6N7L5R3</accession>